<evidence type="ECO:0000256" key="1">
    <source>
        <dbReference type="ARBA" id="ARBA00004123"/>
    </source>
</evidence>
<name>A0A5J4Z0F4_PORPP</name>
<evidence type="ECO:0000259" key="5">
    <source>
        <dbReference type="Pfam" id="PF04959"/>
    </source>
</evidence>
<dbReference type="Proteomes" id="UP000324585">
    <property type="component" value="Unassembled WGS sequence"/>
</dbReference>
<evidence type="ECO:0000313" key="8">
    <source>
        <dbReference type="Proteomes" id="UP000324585"/>
    </source>
</evidence>
<dbReference type="AlphaFoldDB" id="A0A5J4Z0F4"/>
<keyword evidence="3" id="KW-0539">Nucleus</keyword>
<feature type="region of interest" description="Disordered" evidence="4">
    <location>
        <begin position="531"/>
        <end position="579"/>
    </location>
</feature>
<comment type="caution">
    <text evidence="7">The sequence shown here is derived from an EMBL/GenBank/DDBJ whole genome shotgun (WGS) entry which is preliminary data.</text>
</comment>
<dbReference type="InterPro" id="IPR012677">
    <property type="entry name" value="Nucleotide-bd_a/b_plait_sf"/>
</dbReference>
<dbReference type="InterPro" id="IPR035979">
    <property type="entry name" value="RBD_domain_sf"/>
</dbReference>
<dbReference type="InterPro" id="IPR039727">
    <property type="entry name" value="SE/Ars2"/>
</dbReference>
<protein>
    <submittedName>
        <fullName evidence="7">Serrate RNA effector molecule-like</fullName>
    </submittedName>
</protein>
<dbReference type="PANTHER" id="PTHR13165">
    <property type="entry name" value="ARSENITE-RESISTANCE PROTEIN 2"/>
    <property type="match status" value="1"/>
</dbReference>
<dbReference type="Pfam" id="PF04959">
    <property type="entry name" value="ARS2"/>
    <property type="match status" value="1"/>
</dbReference>
<comment type="subcellular location">
    <subcellularLocation>
        <location evidence="1">Nucleus</location>
    </subcellularLocation>
</comment>
<feature type="compositionally biased region" description="Polar residues" evidence="4">
    <location>
        <begin position="546"/>
        <end position="555"/>
    </location>
</feature>
<dbReference type="EMBL" id="VRMN01000002">
    <property type="protein sequence ID" value="KAA8496895.1"/>
    <property type="molecule type" value="Genomic_DNA"/>
</dbReference>
<dbReference type="OrthoDB" id="342064at2759"/>
<dbReference type="CDD" id="cd00590">
    <property type="entry name" value="RRM_SF"/>
    <property type="match status" value="1"/>
</dbReference>
<evidence type="ECO:0000256" key="3">
    <source>
        <dbReference type="ARBA" id="ARBA00023242"/>
    </source>
</evidence>
<dbReference type="SUPFAM" id="SSF54928">
    <property type="entry name" value="RNA-binding domain, RBD"/>
    <property type="match status" value="1"/>
</dbReference>
<dbReference type="Gene3D" id="3.30.70.330">
    <property type="match status" value="1"/>
</dbReference>
<feature type="compositionally biased region" description="Basic and acidic residues" evidence="4">
    <location>
        <begin position="556"/>
        <end position="570"/>
    </location>
</feature>
<feature type="domain" description="SERRATE/Ars2 C-terminal" evidence="5">
    <location>
        <begin position="450"/>
        <end position="535"/>
    </location>
</feature>
<evidence type="ECO:0000256" key="4">
    <source>
        <dbReference type="SAM" id="MobiDB-lite"/>
    </source>
</evidence>
<evidence type="ECO:0000259" key="6">
    <source>
        <dbReference type="Pfam" id="PF12066"/>
    </source>
</evidence>
<dbReference type="PANTHER" id="PTHR13165:SF0">
    <property type="entry name" value="SERRATE RNA EFFECTOR MOLECULE HOMOLOG"/>
    <property type="match status" value="1"/>
</dbReference>
<keyword evidence="8" id="KW-1185">Reference proteome</keyword>
<dbReference type="GO" id="GO:0003676">
    <property type="term" value="F:nucleic acid binding"/>
    <property type="evidence" value="ECO:0007669"/>
    <property type="project" value="InterPro"/>
</dbReference>
<accession>A0A5J4Z0F4</accession>
<comment type="similarity">
    <text evidence="2">Belongs to the ARS2 family.</text>
</comment>
<evidence type="ECO:0000313" key="7">
    <source>
        <dbReference type="EMBL" id="KAA8496895.1"/>
    </source>
</evidence>
<dbReference type="Pfam" id="PF12066">
    <property type="entry name" value="SERRATE_Ars2_N"/>
    <property type="match status" value="1"/>
</dbReference>
<reference evidence="8" key="1">
    <citation type="journal article" date="2019" name="Nat. Commun.">
        <title>Expansion of phycobilisome linker gene families in mesophilic red algae.</title>
        <authorList>
            <person name="Lee J."/>
            <person name="Kim D."/>
            <person name="Bhattacharya D."/>
            <person name="Yoon H.S."/>
        </authorList>
    </citation>
    <scope>NUCLEOTIDE SEQUENCE [LARGE SCALE GENOMIC DNA]</scope>
    <source>
        <strain evidence="8">CCMP 1328</strain>
    </source>
</reference>
<dbReference type="InterPro" id="IPR007042">
    <property type="entry name" value="SERRATE/Ars2_C"/>
</dbReference>
<proteinExistence type="inferred from homology"/>
<gene>
    <name evidence="7" type="ORF">FVE85_0624</name>
</gene>
<dbReference type="InterPro" id="IPR021933">
    <property type="entry name" value="SERRATE/Ars2_N"/>
</dbReference>
<organism evidence="7 8">
    <name type="scientific">Porphyridium purpureum</name>
    <name type="common">Red alga</name>
    <name type="synonym">Porphyridium cruentum</name>
    <dbReference type="NCBI Taxonomy" id="35688"/>
    <lineage>
        <taxon>Eukaryota</taxon>
        <taxon>Rhodophyta</taxon>
        <taxon>Bangiophyceae</taxon>
        <taxon>Porphyridiales</taxon>
        <taxon>Porphyridiaceae</taxon>
        <taxon>Porphyridium</taxon>
    </lineage>
</organism>
<sequence length="579" mass="65370">MPSDSGARTRGVAVVNLNTVPKQIHPPLSSHCTPARRTGMDGDELAPKKRPRTDTDDNCPDETSECATGAAKPSSESSAVLLQFFAAHRDEQWFRSRYHPRELREKARLIESQSRRRQAEFFRAMVREGFGDDVPCWPDADASSECRGLVDKVYTTIIHEMSAESLQNQLSLILRPVYEGFGSENSEERAAGNARTLFLRGIPPASTVEEIQSCLEADGSAQVVRVSTSEPHKYTLVRTGLITFASAEDAERAYRYAHTLMRDGTRRIPHFTHIKRNTLSAADGSSALLPCAEIDRMRYDFEIAARLTKHLDMTRGLSEEDNLLLRMDMALLAKLPSLAQRLDVLLHYLFRVHFYAYYAGVYFGEHPELPAPFLSRPINPDQLESLSRCTTVADKVRTIYATSIEGLIKIDFSDPSSLANETASSSVVSRRIDDRARRILRRHRAEKSRHSEISEGVEEGEKAIESWLNECTKMESEERFRCTLPPFKLFKSPVFVHKHLRLKHPDQVAVLQQEVDERLFLENFTKDPQLPFSENTSGDVHRSKSSRTLAKSPSSHSRDIIHSARPKAADDTLVSYDDV</sequence>
<dbReference type="GO" id="GO:0031053">
    <property type="term" value="P:primary miRNA processing"/>
    <property type="evidence" value="ECO:0007669"/>
    <property type="project" value="TreeGrafter"/>
</dbReference>
<evidence type="ECO:0000256" key="2">
    <source>
        <dbReference type="ARBA" id="ARBA00005407"/>
    </source>
</evidence>
<feature type="region of interest" description="Disordered" evidence="4">
    <location>
        <begin position="18"/>
        <end position="72"/>
    </location>
</feature>
<dbReference type="GO" id="GO:0016604">
    <property type="term" value="C:nuclear body"/>
    <property type="evidence" value="ECO:0007669"/>
    <property type="project" value="TreeGrafter"/>
</dbReference>
<feature type="domain" description="SERRATE/Ars2 N-terminal" evidence="6">
    <location>
        <begin position="81"/>
        <end position="130"/>
    </location>
</feature>